<name>A0ABN1FFX0_9BACI</name>
<gene>
    <name evidence="3" type="ORF">GCM10009001_02390</name>
</gene>
<evidence type="ECO:0000313" key="4">
    <source>
        <dbReference type="Proteomes" id="UP001500866"/>
    </source>
</evidence>
<dbReference type="Pfam" id="PF09664">
    <property type="entry name" value="DUF2399"/>
    <property type="match status" value="1"/>
</dbReference>
<evidence type="ECO:0000259" key="2">
    <source>
        <dbReference type="Pfam" id="PF11796"/>
    </source>
</evidence>
<dbReference type="Proteomes" id="UP001500866">
    <property type="component" value="Unassembled WGS sequence"/>
</dbReference>
<feature type="domain" description="Conserved hypothetical protein CHP02679 N terminus" evidence="2">
    <location>
        <begin position="36"/>
        <end position="244"/>
    </location>
</feature>
<evidence type="ECO:0000259" key="1">
    <source>
        <dbReference type="Pfam" id="PF09664"/>
    </source>
</evidence>
<reference evidence="3 4" key="1">
    <citation type="journal article" date="2019" name="Int. J. Syst. Evol. Microbiol.">
        <title>The Global Catalogue of Microorganisms (GCM) 10K type strain sequencing project: providing services to taxonomists for standard genome sequencing and annotation.</title>
        <authorList>
            <consortium name="The Broad Institute Genomics Platform"/>
            <consortium name="The Broad Institute Genome Sequencing Center for Infectious Disease"/>
            <person name="Wu L."/>
            <person name="Ma J."/>
        </authorList>
    </citation>
    <scope>NUCLEOTIDE SEQUENCE [LARGE SCALE GENOMIC DNA]</scope>
    <source>
        <strain evidence="3 4">JCM 15395</strain>
    </source>
</reference>
<dbReference type="InterPro" id="IPR013495">
    <property type="entry name" value="CHP02679"/>
</dbReference>
<feature type="domain" description="DUF2399" evidence="1">
    <location>
        <begin position="267"/>
        <end position="420"/>
    </location>
</feature>
<dbReference type="NCBIfam" id="TIGR02679">
    <property type="entry name" value="TIGR02679 family protein"/>
    <property type="match status" value="1"/>
</dbReference>
<proteinExistence type="predicted"/>
<dbReference type="RefSeq" id="WP_343809535.1">
    <property type="nucleotide sequence ID" value="NZ_BAAADS010000001.1"/>
</dbReference>
<dbReference type="InterPro" id="IPR024465">
    <property type="entry name" value="DUF2399"/>
</dbReference>
<accession>A0ABN1FFX0</accession>
<protein>
    <submittedName>
        <fullName evidence="3">TIGR02679 domain-containing protein</fullName>
    </submittedName>
</protein>
<sequence>MEKQLQEAAAFFKNEPAYQKLFHGFRKKYESLGRIGGTVPTKKFTDAELEVIAAFFGSAPGQMRKRNSISITAFKNQLAQTRFGDVNMKDLLDVYFGQTIISRKEQHVVKEARVNELFKVLQERYPVLTFWFTFLHGESTEGRWVRVLAEKEPAKLAAMMENLAAAFTNLPDEPERLPMFSQRITGDPHAFDLHTDLGRLLLSVMAINQDMSVPSTTETTNELLQHFHIYRDDLLNFVTCSGLTAVKNGAPHPVWKAAVEENTVQIVPLRELTSLERVHPANGVDVWAVENSGVCAALLDHQPDAPIICTNGQFTLAALLLLDRLTATGSIVHYAGDFDPEGLGMVQRLLKRYPQGQIQPWHMNQAGYVESNPVKELSAERLEKLKRITHPELIEVARKMQEVGKAGYQEALVERMIRDM</sequence>
<dbReference type="EMBL" id="BAAADS010000001">
    <property type="protein sequence ID" value="GAA0589958.1"/>
    <property type="molecule type" value="Genomic_DNA"/>
</dbReference>
<dbReference type="InterPro" id="IPR024466">
    <property type="entry name" value="CHP02679_N"/>
</dbReference>
<keyword evidence="4" id="KW-1185">Reference proteome</keyword>
<evidence type="ECO:0000313" key="3">
    <source>
        <dbReference type="EMBL" id="GAA0589958.1"/>
    </source>
</evidence>
<organism evidence="3 4">
    <name type="scientific">Virgibacillus siamensis</name>
    <dbReference type="NCBI Taxonomy" id="480071"/>
    <lineage>
        <taxon>Bacteria</taxon>
        <taxon>Bacillati</taxon>
        <taxon>Bacillota</taxon>
        <taxon>Bacilli</taxon>
        <taxon>Bacillales</taxon>
        <taxon>Bacillaceae</taxon>
        <taxon>Virgibacillus</taxon>
    </lineage>
</organism>
<comment type="caution">
    <text evidence="3">The sequence shown here is derived from an EMBL/GenBank/DDBJ whole genome shotgun (WGS) entry which is preliminary data.</text>
</comment>
<dbReference type="Pfam" id="PF11796">
    <property type="entry name" value="DUF3323"/>
    <property type="match status" value="1"/>
</dbReference>